<evidence type="ECO:0000313" key="2">
    <source>
        <dbReference type="Proteomes" id="UP000314294"/>
    </source>
</evidence>
<sequence length="170" mass="18850">MPISVICFDAVRGKSDTPAWHGVLYRDGRIDSVPRNNYRFKEESVDVGHSLPPSLSDMLVMLPDVSRRPTRVAPEVALSRGRRMCRRSRVGVPLQLDLTGPLRYGQIRPPITSGAERWSQCGGRSVGHDFVREQAIYYFVIKLATTKSCDDVSSTAACGHVEGVHLDSEP</sequence>
<gene>
    <name evidence="1" type="ORF">EYF80_051706</name>
</gene>
<name>A0A4Z2FA53_9TELE</name>
<organism evidence="1 2">
    <name type="scientific">Liparis tanakae</name>
    <name type="common">Tanaka's snailfish</name>
    <dbReference type="NCBI Taxonomy" id="230148"/>
    <lineage>
        <taxon>Eukaryota</taxon>
        <taxon>Metazoa</taxon>
        <taxon>Chordata</taxon>
        <taxon>Craniata</taxon>
        <taxon>Vertebrata</taxon>
        <taxon>Euteleostomi</taxon>
        <taxon>Actinopterygii</taxon>
        <taxon>Neopterygii</taxon>
        <taxon>Teleostei</taxon>
        <taxon>Neoteleostei</taxon>
        <taxon>Acanthomorphata</taxon>
        <taxon>Eupercaria</taxon>
        <taxon>Perciformes</taxon>
        <taxon>Cottioidei</taxon>
        <taxon>Cottales</taxon>
        <taxon>Liparidae</taxon>
        <taxon>Liparis</taxon>
    </lineage>
</organism>
<dbReference type="Proteomes" id="UP000314294">
    <property type="component" value="Unassembled WGS sequence"/>
</dbReference>
<protein>
    <submittedName>
        <fullName evidence="1">Uncharacterized protein</fullName>
    </submittedName>
</protein>
<keyword evidence="2" id="KW-1185">Reference proteome</keyword>
<comment type="caution">
    <text evidence="1">The sequence shown here is derived from an EMBL/GenBank/DDBJ whole genome shotgun (WGS) entry which is preliminary data.</text>
</comment>
<reference evidence="1 2" key="1">
    <citation type="submission" date="2019-03" db="EMBL/GenBank/DDBJ databases">
        <title>First draft genome of Liparis tanakae, snailfish: a comprehensive survey of snailfish specific genes.</title>
        <authorList>
            <person name="Kim W."/>
            <person name="Song I."/>
            <person name="Jeong J.-H."/>
            <person name="Kim D."/>
            <person name="Kim S."/>
            <person name="Ryu S."/>
            <person name="Song J.Y."/>
            <person name="Lee S.K."/>
        </authorList>
    </citation>
    <scope>NUCLEOTIDE SEQUENCE [LARGE SCALE GENOMIC DNA]</scope>
    <source>
        <tissue evidence="1">Muscle</tissue>
    </source>
</reference>
<dbReference type="EMBL" id="SRLO01001402">
    <property type="protein sequence ID" value="TNN38126.1"/>
    <property type="molecule type" value="Genomic_DNA"/>
</dbReference>
<accession>A0A4Z2FA53</accession>
<evidence type="ECO:0000313" key="1">
    <source>
        <dbReference type="EMBL" id="TNN38126.1"/>
    </source>
</evidence>
<proteinExistence type="predicted"/>
<dbReference type="AlphaFoldDB" id="A0A4Z2FA53"/>